<dbReference type="RefSeq" id="WP_130486293.1">
    <property type="nucleotide sequence ID" value="NZ_CBCSEB010000003.1"/>
</dbReference>
<dbReference type="SMART" id="SM00342">
    <property type="entry name" value="HTH_ARAC"/>
    <property type="match status" value="1"/>
</dbReference>
<dbReference type="Gene3D" id="1.10.10.60">
    <property type="entry name" value="Homeodomain-like"/>
    <property type="match status" value="1"/>
</dbReference>
<dbReference type="InterPro" id="IPR009057">
    <property type="entry name" value="Homeodomain-like_sf"/>
</dbReference>
<evidence type="ECO:0000259" key="6">
    <source>
        <dbReference type="PROSITE" id="PS01124"/>
    </source>
</evidence>
<proteinExistence type="predicted"/>
<accession>A0A4Q7N061</accession>
<keyword evidence="2" id="KW-0805">Transcription regulation</keyword>
<reference evidence="7 8" key="1">
    <citation type="submission" date="2019-02" db="EMBL/GenBank/DDBJ databases">
        <title>Genomic Encyclopedia of Type Strains, Phase IV (KMG-IV): sequencing the most valuable type-strain genomes for metagenomic binning, comparative biology and taxonomic classification.</title>
        <authorList>
            <person name="Goeker M."/>
        </authorList>
    </citation>
    <scope>NUCLEOTIDE SEQUENCE [LARGE SCALE GENOMIC DNA]</scope>
    <source>
        <strain evidence="7 8">DSM 16618</strain>
    </source>
</reference>
<dbReference type="InterPro" id="IPR020449">
    <property type="entry name" value="Tscrpt_reg_AraC-type_HTH"/>
</dbReference>
<keyword evidence="1" id="KW-0678">Repressor</keyword>
<evidence type="ECO:0000313" key="8">
    <source>
        <dbReference type="Proteomes" id="UP000292039"/>
    </source>
</evidence>
<dbReference type="SUPFAM" id="SSF51182">
    <property type="entry name" value="RmlC-like cupins"/>
    <property type="match status" value="1"/>
</dbReference>
<sequence length="295" mass="32149">MKKDNASLPAEPLSRLTGALRASAAGLTFSEPQPDPCLEAGRAQLGPGAVLMTGVAMDYPAGYATSWHAHECCQLLYAVQGVMVVQAVTGRWIVPPTTAVWLRPGIRHRLSMQGQAKVRSVFVPAEAAHGLPEQDGVLHVSPLLRELIAQAALLGRDLCAQRRGRLLAELLLEELRGQRELPFHLPWPEDARMAAVCEAVLADPSDGRDAGDWAQVLAMSSKTFQRHFLKSAGLGFGRWRQQARMLAALDALLQEMPILQVALQVGYESQSAFTLAFRQTFGVAPARFREMLRAA</sequence>
<gene>
    <name evidence="7" type="ORF">EV679_0119</name>
</gene>
<dbReference type="InterPro" id="IPR014710">
    <property type="entry name" value="RmlC-like_jellyroll"/>
</dbReference>
<dbReference type="PROSITE" id="PS01124">
    <property type="entry name" value="HTH_ARAC_FAMILY_2"/>
    <property type="match status" value="1"/>
</dbReference>
<protein>
    <submittedName>
        <fullName evidence="7">AraC family transcriptional regulator</fullName>
    </submittedName>
</protein>
<dbReference type="SUPFAM" id="SSF46689">
    <property type="entry name" value="Homeodomain-like"/>
    <property type="match status" value="1"/>
</dbReference>
<dbReference type="PRINTS" id="PR00032">
    <property type="entry name" value="HTHARAC"/>
</dbReference>
<evidence type="ECO:0000256" key="1">
    <source>
        <dbReference type="ARBA" id="ARBA00022491"/>
    </source>
</evidence>
<evidence type="ECO:0000256" key="5">
    <source>
        <dbReference type="ARBA" id="ARBA00023163"/>
    </source>
</evidence>
<organism evidence="7 8">
    <name type="scientific">Kerstersia gyiorum</name>
    <dbReference type="NCBI Taxonomy" id="206506"/>
    <lineage>
        <taxon>Bacteria</taxon>
        <taxon>Pseudomonadati</taxon>
        <taxon>Pseudomonadota</taxon>
        <taxon>Betaproteobacteria</taxon>
        <taxon>Burkholderiales</taxon>
        <taxon>Alcaligenaceae</taxon>
        <taxon>Kerstersia</taxon>
    </lineage>
</organism>
<name>A0A4Q7N061_9BURK</name>
<evidence type="ECO:0000256" key="3">
    <source>
        <dbReference type="ARBA" id="ARBA00023125"/>
    </source>
</evidence>
<dbReference type="PROSITE" id="PS00041">
    <property type="entry name" value="HTH_ARAC_FAMILY_1"/>
    <property type="match status" value="1"/>
</dbReference>
<keyword evidence="5" id="KW-0804">Transcription</keyword>
<dbReference type="GO" id="GO:0003700">
    <property type="term" value="F:DNA-binding transcription factor activity"/>
    <property type="evidence" value="ECO:0007669"/>
    <property type="project" value="InterPro"/>
</dbReference>
<dbReference type="FunFam" id="1.10.10.60:FF:000132">
    <property type="entry name" value="AraC family transcriptional regulator"/>
    <property type="match status" value="1"/>
</dbReference>
<dbReference type="PANTHER" id="PTHR11019:SF159">
    <property type="entry name" value="TRANSCRIPTIONAL REGULATOR-RELATED"/>
    <property type="match status" value="1"/>
</dbReference>
<feature type="domain" description="HTH araC/xylS-type" evidence="6">
    <location>
        <begin position="194"/>
        <end position="291"/>
    </location>
</feature>
<dbReference type="InterPro" id="IPR018060">
    <property type="entry name" value="HTH_AraC"/>
</dbReference>
<evidence type="ECO:0000256" key="4">
    <source>
        <dbReference type="ARBA" id="ARBA00023159"/>
    </source>
</evidence>
<dbReference type="PANTHER" id="PTHR11019">
    <property type="entry name" value="HTH-TYPE TRANSCRIPTIONAL REGULATOR NIMR"/>
    <property type="match status" value="1"/>
</dbReference>
<dbReference type="InterPro" id="IPR011051">
    <property type="entry name" value="RmlC_Cupin_sf"/>
</dbReference>
<dbReference type="CDD" id="cd06124">
    <property type="entry name" value="cupin_NimR-like_N"/>
    <property type="match status" value="1"/>
</dbReference>
<dbReference type="InterPro" id="IPR003313">
    <property type="entry name" value="AraC-bd"/>
</dbReference>
<dbReference type="Proteomes" id="UP000292039">
    <property type="component" value="Unassembled WGS sequence"/>
</dbReference>
<dbReference type="Pfam" id="PF12833">
    <property type="entry name" value="HTH_18"/>
    <property type="match status" value="1"/>
</dbReference>
<keyword evidence="3" id="KW-0238">DNA-binding</keyword>
<dbReference type="EMBL" id="SGWZ01000001">
    <property type="protein sequence ID" value="RZS72936.1"/>
    <property type="molecule type" value="Genomic_DNA"/>
</dbReference>
<dbReference type="Pfam" id="PF02311">
    <property type="entry name" value="AraC_binding"/>
    <property type="match status" value="1"/>
</dbReference>
<evidence type="ECO:0000256" key="2">
    <source>
        <dbReference type="ARBA" id="ARBA00023015"/>
    </source>
</evidence>
<dbReference type="Gene3D" id="2.60.120.10">
    <property type="entry name" value="Jelly Rolls"/>
    <property type="match status" value="1"/>
</dbReference>
<dbReference type="AlphaFoldDB" id="A0A4Q7N061"/>
<dbReference type="InterPro" id="IPR018062">
    <property type="entry name" value="HTH_AraC-typ_CS"/>
</dbReference>
<dbReference type="GO" id="GO:0043565">
    <property type="term" value="F:sequence-specific DNA binding"/>
    <property type="evidence" value="ECO:0007669"/>
    <property type="project" value="InterPro"/>
</dbReference>
<keyword evidence="4" id="KW-0010">Activator</keyword>
<evidence type="ECO:0000313" key="7">
    <source>
        <dbReference type="EMBL" id="RZS72936.1"/>
    </source>
</evidence>
<comment type="caution">
    <text evidence="7">The sequence shown here is derived from an EMBL/GenBank/DDBJ whole genome shotgun (WGS) entry which is preliminary data.</text>
</comment>